<protein>
    <submittedName>
        <fullName evidence="1">Uncharacterized protein</fullName>
    </submittedName>
</protein>
<organism evidence="1 2">
    <name type="scientific">Mesorhizobium alhagi CCNWXJ12-2</name>
    <dbReference type="NCBI Taxonomy" id="1107882"/>
    <lineage>
        <taxon>Bacteria</taxon>
        <taxon>Pseudomonadati</taxon>
        <taxon>Pseudomonadota</taxon>
        <taxon>Alphaproteobacteria</taxon>
        <taxon>Hyphomicrobiales</taxon>
        <taxon>Phyllobacteriaceae</taxon>
        <taxon>Allomesorhizobium</taxon>
    </lineage>
</organism>
<sequence length="304" mass="32655">MAEGARAGPPPQEAALMTDRALEWMSYRRSGKIGDLPGELIGAGGERRFVDDAVTLGHAEWTVPNAWQIAPPVLAGLPRDGEIAAVLCGARTPKLLDSLAAACSAAGTHLSSERHDGRPATVMVVAASQELLADAAVRAGIPLQNDAALRILACTPSVRLWPRTPCPMVQGRVETVRRFSRSKMHWVSSTLEEAAAASAGFFRIQRDWDWVSLIKSSPQDAALIDDRAGRMAAAAKCKVVRWIPDSGTLSLPAQLYPPGIMARGMALCSGGLPRFDRETRQIAFAGVRPEHLRLFLALTGLRLI</sequence>
<accession>H0HY66</accession>
<dbReference type="PATRIC" id="fig|1107882.3.peg.4992"/>
<dbReference type="EMBL" id="AHAM01000215">
    <property type="protein sequence ID" value="EHK54348.1"/>
    <property type="molecule type" value="Genomic_DNA"/>
</dbReference>
<evidence type="ECO:0000313" key="1">
    <source>
        <dbReference type="EMBL" id="EHK54348.1"/>
    </source>
</evidence>
<name>H0HY66_9HYPH</name>
<reference evidence="1 2" key="1">
    <citation type="journal article" date="2012" name="J. Bacteriol.">
        <title>Draft Genome Sequence of Mesorhizobium alhagi CCNWXJ12-2T, a Novel Salt-Resistant Species Isolated from the Desert of Northwestern China.</title>
        <authorList>
            <person name="Zhou M."/>
            <person name="Chen W."/>
            <person name="Chen H."/>
            <person name="Wei G."/>
        </authorList>
    </citation>
    <scope>NUCLEOTIDE SEQUENCE [LARGE SCALE GENOMIC DNA]</scope>
    <source>
        <strain evidence="1 2">CCNWXJ12-2</strain>
    </source>
</reference>
<dbReference type="AlphaFoldDB" id="H0HY66"/>
<keyword evidence="2" id="KW-1185">Reference proteome</keyword>
<proteinExistence type="predicted"/>
<gene>
    <name evidence="1" type="ORF">MAXJ12_25723</name>
</gene>
<dbReference type="Proteomes" id="UP000003250">
    <property type="component" value="Unassembled WGS sequence"/>
</dbReference>
<evidence type="ECO:0000313" key="2">
    <source>
        <dbReference type="Proteomes" id="UP000003250"/>
    </source>
</evidence>